<name>A0ABT7AR34_9CYAN</name>
<dbReference type="SUPFAM" id="SSF50891">
    <property type="entry name" value="Cyclophilin-like"/>
    <property type="match status" value="1"/>
</dbReference>
<dbReference type="InterPro" id="IPR002130">
    <property type="entry name" value="Cyclophilin-type_PPIase_dom"/>
</dbReference>
<feature type="chain" id="PRO_5046587453" description="peptidylprolyl isomerase" evidence="6">
    <location>
        <begin position="27"/>
        <end position="369"/>
    </location>
</feature>
<reference evidence="8 9" key="1">
    <citation type="submission" date="2023-01" db="EMBL/GenBank/DDBJ databases">
        <title>Novel diversity within Roseofilum (Cyanobacteria; Desertifilaceae) from marine benthic mats with descriptions of four novel species.</title>
        <authorList>
            <person name="Wang Y."/>
            <person name="Berthold D.E."/>
            <person name="Hu J."/>
            <person name="Lefler F.W."/>
            <person name="Laughinghouse H.D. IV."/>
        </authorList>
    </citation>
    <scope>NUCLEOTIDE SEQUENCE [LARGE SCALE GENOMIC DNA]</scope>
    <source>
        <strain evidence="8 9">BLCC-M154</strain>
    </source>
</reference>
<keyword evidence="9" id="KW-1185">Reference proteome</keyword>
<evidence type="ECO:0000313" key="8">
    <source>
        <dbReference type="EMBL" id="MDJ1169367.1"/>
    </source>
</evidence>
<feature type="coiled-coil region" evidence="5">
    <location>
        <begin position="112"/>
        <end position="139"/>
    </location>
</feature>
<comment type="caution">
    <text evidence="8">The sequence shown here is derived from an EMBL/GenBank/DDBJ whole genome shotgun (WGS) entry which is preliminary data.</text>
</comment>
<keyword evidence="4 8" id="KW-0413">Isomerase</keyword>
<organism evidence="8 9">
    <name type="scientific">Roseofilum acuticapitatum BLCC-M154</name>
    <dbReference type="NCBI Taxonomy" id="3022444"/>
    <lineage>
        <taxon>Bacteria</taxon>
        <taxon>Bacillati</taxon>
        <taxon>Cyanobacteriota</taxon>
        <taxon>Cyanophyceae</taxon>
        <taxon>Desertifilales</taxon>
        <taxon>Desertifilaceae</taxon>
        <taxon>Roseofilum</taxon>
        <taxon>Roseofilum acuticapitatum</taxon>
    </lineage>
</organism>
<dbReference type="GO" id="GO:0016853">
    <property type="term" value="F:isomerase activity"/>
    <property type="evidence" value="ECO:0007669"/>
    <property type="project" value="UniProtKB-KW"/>
</dbReference>
<keyword evidence="5" id="KW-0175">Coiled coil</keyword>
<dbReference type="Pfam" id="PF00160">
    <property type="entry name" value="Pro_isomerase"/>
    <property type="match status" value="1"/>
</dbReference>
<feature type="domain" description="PPIase cyclophilin-type" evidence="7">
    <location>
        <begin position="186"/>
        <end position="347"/>
    </location>
</feature>
<dbReference type="PROSITE" id="PS50072">
    <property type="entry name" value="CSA_PPIASE_2"/>
    <property type="match status" value="1"/>
</dbReference>
<dbReference type="RefSeq" id="WP_283753127.1">
    <property type="nucleotide sequence ID" value="NZ_JAQOSP010000056.1"/>
</dbReference>
<dbReference type="Proteomes" id="UP001235303">
    <property type="component" value="Unassembled WGS sequence"/>
</dbReference>
<evidence type="ECO:0000256" key="4">
    <source>
        <dbReference type="ARBA" id="ARBA00023235"/>
    </source>
</evidence>
<evidence type="ECO:0000256" key="5">
    <source>
        <dbReference type="SAM" id="Coils"/>
    </source>
</evidence>
<dbReference type="Pfam" id="PF21329">
    <property type="entry name" value="CYP38_PsbQ-like"/>
    <property type="match status" value="1"/>
</dbReference>
<dbReference type="InterPro" id="IPR023222">
    <property type="entry name" value="PsbQ-like_dom_sf"/>
</dbReference>
<dbReference type="CDD" id="cd01924">
    <property type="entry name" value="cyclophilin_TLP40_like"/>
    <property type="match status" value="1"/>
</dbReference>
<evidence type="ECO:0000313" key="9">
    <source>
        <dbReference type="Proteomes" id="UP001235303"/>
    </source>
</evidence>
<dbReference type="InterPro" id="IPR048563">
    <property type="entry name" value="CYP38_PsbQ-like"/>
</dbReference>
<dbReference type="InterPro" id="IPR029000">
    <property type="entry name" value="Cyclophilin-like_dom_sf"/>
</dbReference>
<feature type="signal peptide" evidence="6">
    <location>
        <begin position="1"/>
        <end position="26"/>
    </location>
</feature>
<keyword evidence="6" id="KW-0732">Signal</keyword>
<protein>
    <recommendedName>
        <fullName evidence="1">peptidylprolyl isomerase</fullName>
        <ecNumber evidence="1">5.2.1.8</ecNumber>
    </recommendedName>
</protein>
<keyword evidence="2" id="KW-0793">Thylakoid</keyword>
<dbReference type="EMBL" id="JAQOSP010000056">
    <property type="protein sequence ID" value="MDJ1169367.1"/>
    <property type="molecule type" value="Genomic_DNA"/>
</dbReference>
<evidence type="ECO:0000256" key="1">
    <source>
        <dbReference type="ARBA" id="ARBA00013194"/>
    </source>
</evidence>
<dbReference type="SUPFAM" id="SSF101112">
    <property type="entry name" value="Oxygen-evolving enhancer protein 3"/>
    <property type="match status" value="1"/>
</dbReference>
<dbReference type="Gene3D" id="1.20.120.290">
    <property type="entry name" value="Oxygen-evolving enhancer protein 3 (PsbQ), four-helix up-down bundle"/>
    <property type="match status" value="1"/>
</dbReference>
<dbReference type="InterPro" id="IPR044665">
    <property type="entry name" value="E_coli_cyclophilin_A-like"/>
</dbReference>
<accession>A0ABT7AR34</accession>
<dbReference type="PANTHER" id="PTHR43246">
    <property type="entry name" value="PEPTIDYL-PROLYL CIS-TRANS ISOMERASE CYP38, CHLOROPLASTIC"/>
    <property type="match status" value="1"/>
</dbReference>
<evidence type="ECO:0000256" key="6">
    <source>
        <dbReference type="SAM" id="SignalP"/>
    </source>
</evidence>
<gene>
    <name evidence="8" type="ORF">PMG71_08015</name>
</gene>
<dbReference type="Gene3D" id="2.40.100.10">
    <property type="entry name" value="Cyclophilin-like"/>
    <property type="match status" value="1"/>
</dbReference>
<evidence type="ECO:0000256" key="3">
    <source>
        <dbReference type="ARBA" id="ARBA00023110"/>
    </source>
</evidence>
<proteinExistence type="predicted"/>
<keyword evidence="3" id="KW-0697">Rotamase</keyword>
<evidence type="ECO:0000259" key="7">
    <source>
        <dbReference type="PROSITE" id="PS50072"/>
    </source>
</evidence>
<evidence type="ECO:0000256" key="2">
    <source>
        <dbReference type="ARBA" id="ARBA00023078"/>
    </source>
</evidence>
<sequence length="369" mass="40212">MIHILKSLLKTTLVFLLVLTCSVALSAPTQATPNRESRLPGGDAITEGDAILRYALPIDNPTIFKIQGDIESIIAPIRGRRWSAASSSLSEASFLLSTRSEDILASISESRRSEAQGILEQLTSDLNTLRDRVAEQDKTAAFPIQETCLSEVETLENLMVQGFPYEVPSEYSALPQLKGRATVEIETEQGTLTAVIDGYNAPVTAGNFVDLVAKGFYDGLPITRAEESYVLQLGDPPGPEDGFVDPQTGEDRTIPLEIRVQGEVEPIYGFTLEEIGLYREDPVLPFSAYGTLGMARPDNDPNGGSSQFFFFLFEPELTPAGLNLLDGRYAVFGYVVEGKEVLRELKKGDRITSMKVVKGAENLVPGQTS</sequence>
<dbReference type="EC" id="5.2.1.8" evidence="1"/>